<evidence type="ECO:0008006" key="4">
    <source>
        <dbReference type="Google" id="ProtNLM"/>
    </source>
</evidence>
<protein>
    <recommendedName>
        <fullName evidence="4">Cyanovirin-N domain-containing protein</fullName>
    </recommendedName>
</protein>
<keyword evidence="3" id="KW-1185">Reference proteome</keyword>
<reference evidence="2" key="1">
    <citation type="submission" date="2022-07" db="EMBL/GenBank/DDBJ databases">
        <title>Draft genome sequence of Zalerion maritima ATCC 34329, a (micro)plastics degrading marine fungus.</title>
        <authorList>
            <person name="Paco A."/>
            <person name="Goncalves M.F.M."/>
            <person name="Rocha-Santos T.A.P."/>
            <person name="Alves A."/>
        </authorList>
    </citation>
    <scope>NUCLEOTIDE SEQUENCE</scope>
    <source>
        <strain evidence="2">ATCC 34329</strain>
    </source>
</reference>
<keyword evidence="1" id="KW-0732">Signal</keyword>
<dbReference type="EMBL" id="JAKWBI020000300">
    <property type="protein sequence ID" value="KAJ2897007.1"/>
    <property type="molecule type" value="Genomic_DNA"/>
</dbReference>
<comment type="caution">
    <text evidence="2">The sequence shown here is derived from an EMBL/GenBank/DDBJ whole genome shotgun (WGS) entry which is preliminary data.</text>
</comment>
<name>A0AAD5WP72_9PEZI</name>
<evidence type="ECO:0000313" key="2">
    <source>
        <dbReference type="EMBL" id="KAJ2897007.1"/>
    </source>
</evidence>
<dbReference type="AlphaFoldDB" id="A0AAD5WP72"/>
<feature type="signal peptide" evidence="1">
    <location>
        <begin position="1"/>
        <end position="26"/>
    </location>
</feature>
<dbReference type="Proteomes" id="UP001201980">
    <property type="component" value="Unassembled WGS sequence"/>
</dbReference>
<evidence type="ECO:0000313" key="3">
    <source>
        <dbReference type="Proteomes" id="UP001201980"/>
    </source>
</evidence>
<proteinExistence type="predicted"/>
<evidence type="ECO:0000256" key="1">
    <source>
        <dbReference type="SAM" id="SignalP"/>
    </source>
</evidence>
<sequence length="169" mass="19133">MYPKLPILLSLLLRLLLLCLFGTIQAEFLPTCKQHLFKYGGTKVVGKCSGKPDLLIDVGETVIRCSVADLRMCFAQENNKIFPKYDGGLQDVVECRMDNHTGKGRCLVWTDAVPMDNWVEFDAGETLVVNKNGFLSCLDGEYTAQGLDAINCWQEWNDHDWDPRSQRKT</sequence>
<feature type="chain" id="PRO_5042034965" description="Cyanovirin-N domain-containing protein" evidence="1">
    <location>
        <begin position="27"/>
        <end position="169"/>
    </location>
</feature>
<accession>A0AAD5WP72</accession>
<gene>
    <name evidence="2" type="ORF">MKZ38_005040</name>
</gene>
<organism evidence="2 3">
    <name type="scientific">Zalerion maritima</name>
    <dbReference type="NCBI Taxonomy" id="339359"/>
    <lineage>
        <taxon>Eukaryota</taxon>
        <taxon>Fungi</taxon>
        <taxon>Dikarya</taxon>
        <taxon>Ascomycota</taxon>
        <taxon>Pezizomycotina</taxon>
        <taxon>Sordariomycetes</taxon>
        <taxon>Lulworthiomycetidae</taxon>
        <taxon>Lulworthiales</taxon>
        <taxon>Lulworthiaceae</taxon>
        <taxon>Zalerion</taxon>
    </lineage>
</organism>